<dbReference type="AlphaFoldDB" id="A0AAW2CV15"/>
<comment type="caution">
    <text evidence="2">The sequence shown here is derived from an EMBL/GenBank/DDBJ whole genome shotgun (WGS) entry which is preliminary data.</text>
</comment>
<keyword evidence="3" id="KW-1185">Reference proteome</keyword>
<dbReference type="GO" id="GO:0010073">
    <property type="term" value="P:meristem maintenance"/>
    <property type="evidence" value="ECO:0007669"/>
    <property type="project" value="InterPro"/>
</dbReference>
<organism evidence="2 3">
    <name type="scientific">Lithocarpus litseifolius</name>
    <dbReference type="NCBI Taxonomy" id="425828"/>
    <lineage>
        <taxon>Eukaryota</taxon>
        <taxon>Viridiplantae</taxon>
        <taxon>Streptophyta</taxon>
        <taxon>Embryophyta</taxon>
        <taxon>Tracheophyta</taxon>
        <taxon>Spermatophyta</taxon>
        <taxon>Magnoliopsida</taxon>
        <taxon>eudicotyledons</taxon>
        <taxon>Gunneridae</taxon>
        <taxon>Pentapetalae</taxon>
        <taxon>rosids</taxon>
        <taxon>fabids</taxon>
        <taxon>Fagales</taxon>
        <taxon>Fagaceae</taxon>
        <taxon>Lithocarpus</taxon>
    </lineage>
</organism>
<dbReference type="InterPro" id="IPR044824">
    <property type="entry name" value="MAIN-like"/>
</dbReference>
<feature type="domain" description="Aminotransferase-like plant mobile" evidence="1">
    <location>
        <begin position="6"/>
        <end position="196"/>
    </location>
</feature>
<gene>
    <name evidence="2" type="ORF">SO802_015159</name>
</gene>
<dbReference type="InterPro" id="IPR019557">
    <property type="entry name" value="AminoTfrase-like_pln_mobile"/>
</dbReference>
<dbReference type="EMBL" id="JAZDWU010000005">
    <property type="protein sequence ID" value="KAL0001378.1"/>
    <property type="molecule type" value="Genomic_DNA"/>
</dbReference>
<dbReference type="PANTHER" id="PTHR46033">
    <property type="entry name" value="PROTEIN MAIN-LIKE 2"/>
    <property type="match status" value="1"/>
</dbReference>
<proteinExistence type="predicted"/>
<evidence type="ECO:0000259" key="1">
    <source>
        <dbReference type="Pfam" id="PF10536"/>
    </source>
</evidence>
<reference evidence="2 3" key="1">
    <citation type="submission" date="2024-01" db="EMBL/GenBank/DDBJ databases">
        <title>A telomere-to-telomere, gap-free genome of sweet tea (Lithocarpus litseifolius).</title>
        <authorList>
            <person name="Zhou J."/>
        </authorList>
    </citation>
    <scope>NUCLEOTIDE SEQUENCE [LARGE SCALE GENOMIC DNA]</scope>
    <source>
        <strain evidence="2">Zhou-2022a</strain>
        <tissue evidence="2">Leaf</tissue>
    </source>
</reference>
<sequence length="396" mass="45385">MLIPYDFFVITGLRLSGESILVNDSLTSIELKKLLGVVPFRMRRSNIPLSWLCENIPHCETVAKGARMFMLLFIGTFLCLDLGSTVNLRYLGSLRKIEQIRNYDWGGMANATLTHFITQLSRRGLSSLGGAPFVWMYEYFGVGPEIWEEVASIFPIFLHWLLKHRLSTPSKHSLENWRLVIDNLTAADAGCEGYAECERALELNGHQVLFECRHGRYWYLGNRVLPQVEHKYPPTIIPTPPCHTIRLADFLADEEIALTRNGYIVAGVERNYSEFIQLHLQAYKLEGIKALSNVKIKWDLFLRAAMKFWDFEDHMFRFNTVELYSTIEEFSAILGCDPSKKYVVVFCDPRHKESLSDALGLPTSITDSMIEAYMVNLHAVISRLIDKHTYGVTDNM</sequence>
<name>A0AAW2CV15_9ROSI</name>
<evidence type="ECO:0000313" key="2">
    <source>
        <dbReference type="EMBL" id="KAL0001378.1"/>
    </source>
</evidence>
<protein>
    <recommendedName>
        <fullName evidence="1">Aminotransferase-like plant mobile domain-containing protein</fullName>
    </recommendedName>
</protein>
<accession>A0AAW2CV15</accession>
<dbReference type="Pfam" id="PF10536">
    <property type="entry name" value="PMD"/>
    <property type="match status" value="1"/>
</dbReference>
<evidence type="ECO:0000313" key="3">
    <source>
        <dbReference type="Proteomes" id="UP001459277"/>
    </source>
</evidence>
<dbReference type="Proteomes" id="UP001459277">
    <property type="component" value="Unassembled WGS sequence"/>
</dbReference>
<dbReference type="PANTHER" id="PTHR46033:SF8">
    <property type="entry name" value="PROTEIN MAINTENANCE OF MERISTEMS-LIKE"/>
    <property type="match status" value="1"/>
</dbReference>